<organism evidence="1 2">
    <name type="scientific">Nocardia caishijiensis</name>
    <dbReference type="NCBI Taxonomy" id="184756"/>
    <lineage>
        <taxon>Bacteria</taxon>
        <taxon>Bacillati</taxon>
        <taxon>Actinomycetota</taxon>
        <taxon>Actinomycetes</taxon>
        <taxon>Mycobacteriales</taxon>
        <taxon>Nocardiaceae</taxon>
        <taxon>Nocardia</taxon>
    </lineage>
</organism>
<evidence type="ECO:0000313" key="1">
    <source>
        <dbReference type="EMBL" id="KAF0847798.1"/>
    </source>
</evidence>
<comment type="caution">
    <text evidence="1">The sequence shown here is derived from an EMBL/GenBank/DDBJ whole genome shotgun (WGS) entry which is preliminary data.</text>
</comment>
<reference evidence="1 2" key="1">
    <citation type="submission" date="2019-07" db="EMBL/GenBank/DDBJ databases">
        <title>Genomic Encyclopedia of Type Strains, Phase IV (KMG-IV): sequencing the most valuable type-strain genomes for metagenomic binning, comparative biology and taxonomic classification.</title>
        <authorList>
            <person name="Goeker M."/>
        </authorList>
    </citation>
    <scope>NUCLEOTIDE SEQUENCE [LARGE SCALE GENOMIC DNA]</scope>
    <source>
        <strain evidence="1 2">DSM 44831</strain>
    </source>
</reference>
<keyword evidence="2" id="KW-1185">Reference proteome</keyword>
<dbReference type="EMBL" id="VMSD01000003">
    <property type="protein sequence ID" value="KAF0847798.1"/>
    <property type="molecule type" value="Genomic_DNA"/>
</dbReference>
<evidence type="ECO:0000313" key="2">
    <source>
        <dbReference type="Proteomes" id="UP000798951"/>
    </source>
</evidence>
<accession>A0ABQ6YPQ8</accession>
<protein>
    <submittedName>
        <fullName evidence="1">Uncharacterized protein</fullName>
    </submittedName>
</protein>
<gene>
    <name evidence="1" type="ORF">FNL39_103700</name>
</gene>
<dbReference type="Proteomes" id="UP000798951">
    <property type="component" value="Unassembled WGS sequence"/>
</dbReference>
<name>A0ABQ6YPQ8_9NOCA</name>
<proteinExistence type="predicted"/>
<sequence length="216" mass="24147">MTSEKGTGGVEVESSDNSWRFADGVLQSGTTRAVVPDIDWFESWTYAEFLGSDQLVLALNTGQPYDWDGSFGNRQGFVMVLHRGQDQPWEVAAFEWGLAARDHDEDFVPEVIVWHPRGVLAWLYKGDLQWHVRKAPPDAVTRGAPLYLGDRDSDLGLTAHSGELYDVGHAMTLDEVGRILTVRDGERICLIDVDDNLRSTDGHTWTPIPEGLISRH</sequence>